<proteinExistence type="predicted"/>
<reference evidence="2" key="1">
    <citation type="submission" date="2021-02" db="EMBL/GenBank/DDBJ databases">
        <authorList>
            <person name="Nowell W R."/>
        </authorList>
    </citation>
    <scope>NUCLEOTIDE SEQUENCE</scope>
</reference>
<evidence type="ECO:0000256" key="1">
    <source>
        <dbReference type="SAM" id="MobiDB-lite"/>
    </source>
</evidence>
<accession>A0A813XAS3</accession>
<feature type="compositionally biased region" description="Basic and acidic residues" evidence="1">
    <location>
        <begin position="1"/>
        <end position="12"/>
    </location>
</feature>
<evidence type="ECO:0000313" key="2">
    <source>
        <dbReference type="EMBL" id="CAF0865547.1"/>
    </source>
</evidence>
<dbReference type="Proteomes" id="UP000663828">
    <property type="component" value="Unassembled WGS sequence"/>
</dbReference>
<evidence type="ECO:0000313" key="3">
    <source>
        <dbReference type="EMBL" id="CAF1449660.1"/>
    </source>
</evidence>
<evidence type="ECO:0000313" key="4">
    <source>
        <dbReference type="Proteomes" id="UP000663828"/>
    </source>
</evidence>
<dbReference type="AlphaFoldDB" id="A0A813XAS3"/>
<keyword evidence="4" id="KW-1185">Reference proteome</keyword>
<dbReference type="EMBL" id="CAJNOJ010000025">
    <property type="protein sequence ID" value="CAF0865547.1"/>
    <property type="molecule type" value="Genomic_DNA"/>
</dbReference>
<gene>
    <name evidence="2" type="ORF">EDS130_LOCUS8026</name>
    <name evidence="3" type="ORF">XAT740_LOCUS36800</name>
</gene>
<feature type="region of interest" description="Disordered" evidence="1">
    <location>
        <begin position="1"/>
        <end position="27"/>
    </location>
</feature>
<organism evidence="2 5">
    <name type="scientific">Adineta ricciae</name>
    <name type="common">Rotifer</name>
    <dbReference type="NCBI Taxonomy" id="249248"/>
    <lineage>
        <taxon>Eukaryota</taxon>
        <taxon>Metazoa</taxon>
        <taxon>Spiralia</taxon>
        <taxon>Gnathifera</taxon>
        <taxon>Rotifera</taxon>
        <taxon>Eurotatoria</taxon>
        <taxon>Bdelloidea</taxon>
        <taxon>Adinetida</taxon>
        <taxon>Adinetidae</taxon>
        <taxon>Adineta</taxon>
    </lineage>
</organism>
<protein>
    <submittedName>
        <fullName evidence="2">Uncharacterized protein</fullName>
    </submittedName>
</protein>
<name>A0A813XAS3_ADIRI</name>
<dbReference type="Proteomes" id="UP000663852">
    <property type="component" value="Unassembled WGS sequence"/>
</dbReference>
<sequence>MPITSHRKDSQKRVNHQRQNHDSDEYFDYRYYKSPSTNASYEYEDQYYQTRTTNNFTPMRRTVMRNDQYFVIRTMS</sequence>
<dbReference type="EMBL" id="CAJNOR010003810">
    <property type="protein sequence ID" value="CAF1449660.1"/>
    <property type="molecule type" value="Genomic_DNA"/>
</dbReference>
<comment type="caution">
    <text evidence="2">The sequence shown here is derived from an EMBL/GenBank/DDBJ whole genome shotgun (WGS) entry which is preliminary data.</text>
</comment>
<evidence type="ECO:0000313" key="5">
    <source>
        <dbReference type="Proteomes" id="UP000663852"/>
    </source>
</evidence>